<dbReference type="EnsemblMetazoa" id="SSS_5616s_mrna">
    <property type="protein sequence ID" value="KAF7489526.1"/>
    <property type="gene ID" value="SSS_5616"/>
</dbReference>
<dbReference type="PROSITE" id="PS50920">
    <property type="entry name" value="SOLCAR"/>
    <property type="match status" value="2"/>
</dbReference>
<feature type="repeat" description="Solcar" evidence="9">
    <location>
        <begin position="18"/>
        <end position="103"/>
    </location>
</feature>
<dbReference type="SUPFAM" id="SSF103506">
    <property type="entry name" value="Mitochondrial carrier"/>
    <property type="match status" value="1"/>
</dbReference>
<dbReference type="Pfam" id="PF00153">
    <property type="entry name" value="Mito_carr"/>
    <property type="match status" value="2"/>
</dbReference>
<feature type="repeat" description="Solcar" evidence="9">
    <location>
        <begin position="113"/>
        <end position="202"/>
    </location>
</feature>
<dbReference type="PANTHER" id="PTHR45624">
    <property type="entry name" value="MITOCHONDRIAL BASIC AMINO ACIDS TRANSPORTER-RELATED"/>
    <property type="match status" value="1"/>
</dbReference>
<proteinExistence type="inferred from homology"/>
<comment type="similarity">
    <text evidence="2 10">Belongs to the mitochondrial carrier (TC 2.A.29) family.</text>
</comment>
<comment type="subcellular location">
    <subcellularLocation>
        <location evidence="1">Mitochondrion membrane</location>
        <topology evidence="1">Multi-pass membrane protein</topology>
    </subcellularLocation>
</comment>
<reference evidence="13" key="3">
    <citation type="submission" date="2022-06" db="UniProtKB">
        <authorList>
            <consortium name="EnsemblMetazoa"/>
        </authorList>
    </citation>
    <scope>IDENTIFICATION</scope>
</reference>
<keyword evidence="3 10" id="KW-0813">Transport</keyword>
<keyword evidence="4 9" id="KW-0812">Transmembrane</keyword>
<dbReference type="Proteomes" id="UP000070412">
    <property type="component" value="Unassembled WGS sequence"/>
</dbReference>
<keyword evidence="6 11" id="KW-1133">Transmembrane helix</keyword>
<evidence type="ECO:0000256" key="9">
    <source>
        <dbReference type="PROSITE-ProRule" id="PRU00282"/>
    </source>
</evidence>
<keyword evidence="8 9" id="KW-0472">Membrane</keyword>
<feature type="transmembrane region" description="Helical" evidence="11">
    <location>
        <begin position="215"/>
        <end position="236"/>
    </location>
</feature>
<dbReference type="GO" id="GO:0031966">
    <property type="term" value="C:mitochondrial membrane"/>
    <property type="evidence" value="ECO:0007669"/>
    <property type="project" value="UniProtKB-SubCell"/>
</dbReference>
<evidence type="ECO:0000313" key="14">
    <source>
        <dbReference type="Proteomes" id="UP000070412"/>
    </source>
</evidence>
<keyword evidence="14" id="KW-1185">Reference proteome</keyword>
<sequence length="240" mass="26613">MSPINSTESKEKNLNPILFGTIDFVAGCNGGIANVLVGQPLDTIKVKMQTFPNLYKNPWICFKQTFSKEGIRRGLYAGTSPALLANVAENSVLFCAYGFCQNLIKNFRNKNSLNTLENATAGFMAAFFSSFTLCPTELIKCKLQALRETGHHSSNITSYQLTRSILKQEGIAGLFRGLTSTMFREMPGYFFFFGGCEYTKSMFRSSKNQDLHQELGLVQSILAGGIGGVCLWISIFRLML</sequence>
<protein>
    <submittedName>
        <fullName evidence="12">Mitochondrial ornithine transporter 1</fullName>
    </submittedName>
</protein>
<dbReference type="GO" id="GO:0000064">
    <property type="term" value="F:L-ornithine transmembrane transporter activity"/>
    <property type="evidence" value="ECO:0007669"/>
    <property type="project" value="TreeGrafter"/>
</dbReference>
<name>A0A834VAH1_SARSC</name>
<evidence type="ECO:0000256" key="6">
    <source>
        <dbReference type="ARBA" id="ARBA00022989"/>
    </source>
</evidence>
<evidence type="ECO:0000256" key="8">
    <source>
        <dbReference type="ARBA" id="ARBA00023136"/>
    </source>
</evidence>
<reference evidence="12" key="2">
    <citation type="submission" date="2020-01" db="EMBL/GenBank/DDBJ databases">
        <authorList>
            <person name="Korhonen P.K.K."/>
            <person name="Guangxu M.G."/>
            <person name="Wang T.W."/>
            <person name="Stroehlein A.J.S."/>
            <person name="Young N.D."/>
            <person name="Ang C.-S.A."/>
            <person name="Fernando D.W.F."/>
            <person name="Lu H.L."/>
            <person name="Taylor S.T."/>
            <person name="Ehtesham M.E.M."/>
            <person name="Najaraj S.H.N."/>
            <person name="Harsha G.H.G."/>
            <person name="Madugundu A.M."/>
            <person name="Renuse S.R."/>
            <person name="Holt D.H."/>
            <person name="Pandey A.P."/>
            <person name="Papenfuss A.P."/>
            <person name="Gasser R.B.G."/>
            <person name="Fischer K.F."/>
        </authorList>
    </citation>
    <scope>NUCLEOTIDE SEQUENCE</scope>
    <source>
        <strain evidence="12">SSS_KF_BRIS2020</strain>
    </source>
</reference>
<dbReference type="InterPro" id="IPR018108">
    <property type="entry name" value="MCP_transmembrane"/>
</dbReference>
<dbReference type="Gene3D" id="1.50.40.10">
    <property type="entry name" value="Mitochondrial carrier domain"/>
    <property type="match status" value="1"/>
</dbReference>
<reference evidence="14" key="1">
    <citation type="journal article" date="2020" name="PLoS Negl. Trop. Dis.">
        <title>High-quality nuclear genome for Sarcoptes scabiei-A critical resource for a neglected parasite.</title>
        <authorList>
            <person name="Korhonen P.K."/>
            <person name="Gasser R.B."/>
            <person name="Ma G."/>
            <person name="Wang T."/>
            <person name="Stroehlein A.J."/>
            <person name="Young N.D."/>
            <person name="Ang C.S."/>
            <person name="Fernando D.D."/>
            <person name="Lu H.C."/>
            <person name="Taylor S."/>
            <person name="Reynolds S.L."/>
            <person name="Mofiz E."/>
            <person name="Najaraj S.H."/>
            <person name="Gowda H."/>
            <person name="Madugundu A."/>
            <person name="Renuse S."/>
            <person name="Holt D."/>
            <person name="Pandey A."/>
            <person name="Papenfuss A.T."/>
            <person name="Fischer K."/>
        </authorList>
    </citation>
    <scope>NUCLEOTIDE SEQUENCE [LARGE SCALE GENOMIC DNA]</scope>
</reference>
<gene>
    <name evidence="12" type="ORF">SSS_5616</name>
</gene>
<dbReference type="EMBL" id="WVUK01000064">
    <property type="protein sequence ID" value="KAF7489526.1"/>
    <property type="molecule type" value="Genomic_DNA"/>
</dbReference>
<dbReference type="AlphaFoldDB" id="A0A834VAH1"/>
<dbReference type="InterPro" id="IPR050567">
    <property type="entry name" value="Mitochondrial_Carrier"/>
</dbReference>
<evidence type="ECO:0000313" key="12">
    <source>
        <dbReference type="EMBL" id="KAF7489526.1"/>
    </source>
</evidence>
<dbReference type="InterPro" id="IPR023395">
    <property type="entry name" value="MCP_dom_sf"/>
</dbReference>
<keyword evidence="7" id="KW-0496">Mitochondrion</keyword>
<evidence type="ECO:0000256" key="11">
    <source>
        <dbReference type="SAM" id="Phobius"/>
    </source>
</evidence>
<evidence type="ECO:0000256" key="10">
    <source>
        <dbReference type="RuleBase" id="RU000488"/>
    </source>
</evidence>
<dbReference type="OrthoDB" id="409586at2759"/>
<evidence type="ECO:0000256" key="4">
    <source>
        <dbReference type="ARBA" id="ARBA00022692"/>
    </source>
</evidence>
<evidence type="ECO:0000256" key="1">
    <source>
        <dbReference type="ARBA" id="ARBA00004225"/>
    </source>
</evidence>
<organism evidence="12">
    <name type="scientific">Sarcoptes scabiei</name>
    <name type="common">Itch mite</name>
    <name type="synonym">Acarus scabiei</name>
    <dbReference type="NCBI Taxonomy" id="52283"/>
    <lineage>
        <taxon>Eukaryota</taxon>
        <taxon>Metazoa</taxon>
        <taxon>Ecdysozoa</taxon>
        <taxon>Arthropoda</taxon>
        <taxon>Chelicerata</taxon>
        <taxon>Arachnida</taxon>
        <taxon>Acari</taxon>
        <taxon>Acariformes</taxon>
        <taxon>Sarcoptiformes</taxon>
        <taxon>Astigmata</taxon>
        <taxon>Psoroptidia</taxon>
        <taxon>Sarcoptoidea</taxon>
        <taxon>Sarcoptidae</taxon>
        <taxon>Sarcoptinae</taxon>
        <taxon>Sarcoptes</taxon>
    </lineage>
</organism>
<evidence type="ECO:0000256" key="5">
    <source>
        <dbReference type="ARBA" id="ARBA00022737"/>
    </source>
</evidence>
<dbReference type="GO" id="GO:1990575">
    <property type="term" value="P:mitochondrial L-ornithine transmembrane transport"/>
    <property type="evidence" value="ECO:0007669"/>
    <property type="project" value="TreeGrafter"/>
</dbReference>
<evidence type="ECO:0000256" key="2">
    <source>
        <dbReference type="ARBA" id="ARBA00006375"/>
    </source>
</evidence>
<keyword evidence="5" id="KW-0677">Repeat</keyword>
<evidence type="ECO:0000256" key="7">
    <source>
        <dbReference type="ARBA" id="ARBA00023128"/>
    </source>
</evidence>
<accession>A0A834VAH1</accession>
<dbReference type="PANTHER" id="PTHR45624:SF12">
    <property type="entry name" value="MITOCHONDRIAL ORNITHINE TRANSPORTER 1"/>
    <property type="match status" value="1"/>
</dbReference>
<evidence type="ECO:0000313" key="13">
    <source>
        <dbReference type="EnsemblMetazoa" id="KAF7489526.1"/>
    </source>
</evidence>
<evidence type="ECO:0000256" key="3">
    <source>
        <dbReference type="ARBA" id="ARBA00022448"/>
    </source>
</evidence>